<dbReference type="EMBL" id="OV725081">
    <property type="protein sequence ID" value="CAH1401131.1"/>
    <property type="molecule type" value="Genomic_DNA"/>
</dbReference>
<sequence length="88" mass="10412">MARELEKLIDFKMLESDAQKACEGEKLYWIRNDAKMRAATGKPIEYDEFRQIVDAAHLKPLEKKDAIRCGDMKTVWNPFCQRKESYRN</sequence>
<dbReference type="OrthoDB" id="447931at2759"/>
<name>A0A9P0HFL7_NEZVI</name>
<evidence type="ECO:0000259" key="1">
    <source>
        <dbReference type="Pfam" id="PF15867"/>
    </source>
</evidence>
<dbReference type="InterPro" id="IPR031733">
    <property type="entry name" value="Dynein_attach_N"/>
</dbReference>
<keyword evidence="3" id="KW-1185">Reference proteome</keyword>
<accession>A0A9P0HFL7</accession>
<organism evidence="2 3">
    <name type="scientific">Nezara viridula</name>
    <name type="common">Southern green stink bug</name>
    <name type="synonym">Cimex viridulus</name>
    <dbReference type="NCBI Taxonomy" id="85310"/>
    <lineage>
        <taxon>Eukaryota</taxon>
        <taxon>Metazoa</taxon>
        <taxon>Ecdysozoa</taxon>
        <taxon>Arthropoda</taxon>
        <taxon>Hexapoda</taxon>
        <taxon>Insecta</taxon>
        <taxon>Pterygota</taxon>
        <taxon>Neoptera</taxon>
        <taxon>Paraneoptera</taxon>
        <taxon>Hemiptera</taxon>
        <taxon>Heteroptera</taxon>
        <taxon>Panheteroptera</taxon>
        <taxon>Pentatomomorpha</taxon>
        <taxon>Pentatomoidea</taxon>
        <taxon>Pentatomidae</taxon>
        <taxon>Pentatominae</taxon>
        <taxon>Nezara</taxon>
    </lineage>
</organism>
<dbReference type="GO" id="GO:0003351">
    <property type="term" value="P:epithelial cilium movement involved in extracellular fluid movement"/>
    <property type="evidence" value="ECO:0007669"/>
    <property type="project" value="TreeGrafter"/>
</dbReference>
<dbReference type="GO" id="GO:0007368">
    <property type="term" value="P:determination of left/right symmetry"/>
    <property type="evidence" value="ECO:0007669"/>
    <property type="project" value="TreeGrafter"/>
</dbReference>
<dbReference type="GO" id="GO:0005576">
    <property type="term" value="C:extracellular region"/>
    <property type="evidence" value="ECO:0007669"/>
    <property type="project" value="GOC"/>
</dbReference>
<dbReference type="PANTHER" id="PTHR28572">
    <property type="entry name" value="COILED-COIL DOMAIN-CONTAINING PROTEIN 103"/>
    <property type="match status" value="1"/>
</dbReference>
<protein>
    <recommendedName>
        <fullName evidence="1">Dynein attachment factor N-terminal domain-containing protein</fullName>
    </recommendedName>
</protein>
<proteinExistence type="predicted"/>
<dbReference type="GO" id="GO:0036159">
    <property type="term" value="P:inner dynein arm assembly"/>
    <property type="evidence" value="ECO:0007669"/>
    <property type="project" value="TreeGrafter"/>
</dbReference>
<evidence type="ECO:0000313" key="3">
    <source>
        <dbReference type="Proteomes" id="UP001152798"/>
    </source>
</evidence>
<evidence type="ECO:0000313" key="2">
    <source>
        <dbReference type="EMBL" id="CAH1401131.1"/>
    </source>
</evidence>
<dbReference type="Pfam" id="PF15867">
    <property type="entry name" value="Dynein_attach_N"/>
    <property type="match status" value="1"/>
</dbReference>
<dbReference type="InterPro" id="IPR042422">
    <property type="entry name" value="CC103"/>
</dbReference>
<feature type="domain" description="Dynein attachment factor N-terminal" evidence="1">
    <location>
        <begin position="9"/>
        <end position="77"/>
    </location>
</feature>
<dbReference type="GO" id="GO:0036157">
    <property type="term" value="C:outer dynein arm"/>
    <property type="evidence" value="ECO:0007669"/>
    <property type="project" value="InterPro"/>
</dbReference>
<dbReference type="Proteomes" id="UP001152798">
    <property type="component" value="Chromosome 5"/>
</dbReference>
<dbReference type="PANTHER" id="PTHR28572:SF1">
    <property type="entry name" value="COILED-COIL DOMAIN-CONTAINING PROTEIN 103"/>
    <property type="match status" value="1"/>
</dbReference>
<reference evidence="2" key="1">
    <citation type="submission" date="2022-01" db="EMBL/GenBank/DDBJ databases">
        <authorList>
            <person name="King R."/>
        </authorList>
    </citation>
    <scope>NUCLEOTIDE SEQUENCE</scope>
</reference>
<dbReference type="AlphaFoldDB" id="A0A9P0HFL7"/>
<gene>
    <name evidence="2" type="ORF">NEZAVI_LOCUS10216</name>
</gene>